<feature type="transmembrane region" description="Helical" evidence="6">
    <location>
        <begin position="120"/>
        <end position="147"/>
    </location>
</feature>
<dbReference type="Gene3D" id="1.20.1740.10">
    <property type="entry name" value="Amino acid/polyamine transporter I"/>
    <property type="match status" value="1"/>
</dbReference>
<keyword evidence="4 6" id="KW-1133">Transmembrane helix</keyword>
<keyword evidence="5 6" id="KW-0472">Membrane</keyword>
<evidence type="ECO:0000313" key="7">
    <source>
        <dbReference type="EMBL" id="GAA3385436.1"/>
    </source>
</evidence>
<proteinExistence type="predicted"/>
<feature type="transmembrane region" description="Helical" evidence="6">
    <location>
        <begin position="375"/>
        <end position="396"/>
    </location>
</feature>
<organism evidence="7 8">
    <name type="scientific">Cryptosporangium minutisporangium</name>
    <dbReference type="NCBI Taxonomy" id="113569"/>
    <lineage>
        <taxon>Bacteria</taxon>
        <taxon>Bacillati</taxon>
        <taxon>Actinomycetota</taxon>
        <taxon>Actinomycetes</taxon>
        <taxon>Cryptosporangiales</taxon>
        <taxon>Cryptosporangiaceae</taxon>
        <taxon>Cryptosporangium</taxon>
    </lineage>
</organism>
<dbReference type="EMBL" id="BAAAYN010000011">
    <property type="protein sequence ID" value="GAA3385436.1"/>
    <property type="molecule type" value="Genomic_DNA"/>
</dbReference>
<keyword evidence="3 6" id="KW-0812">Transmembrane</keyword>
<protein>
    <submittedName>
        <fullName evidence="7">Amino acid permease</fullName>
    </submittedName>
</protein>
<feature type="transmembrane region" description="Helical" evidence="6">
    <location>
        <begin position="448"/>
        <end position="469"/>
    </location>
</feature>
<dbReference type="InterPro" id="IPR002293">
    <property type="entry name" value="AA/rel_permease1"/>
</dbReference>
<evidence type="ECO:0000256" key="2">
    <source>
        <dbReference type="ARBA" id="ARBA00022448"/>
    </source>
</evidence>
<evidence type="ECO:0000313" key="8">
    <source>
        <dbReference type="Proteomes" id="UP001501676"/>
    </source>
</evidence>
<reference evidence="8" key="1">
    <citation type="journal article" date="2019" name="Int. J. Syst. Evol. Microbiol.">
        <title>The Global Catalogue of Microorganisms (GCM) 10K type strain sequencing project: providing services to taxonomists for standard genome sequencing and annotation.</title>
        <authorList>
            <consortium name="The Broad Institute Genomics Platform"/>
            <consortium name="The Broad Institute Genome Sequencing Center for Infectious Disease"/>
            <person name="Wu L."/>
            <person name="Ma J."/>
        </authorList>
    </citation>
    <scope>NUCLEOTIDE SEQUENCE [LARGE SCALE GENOMIC DNA]</scope>
    <source>
        <strain evidence="8">JCM 9458</strain>
    </source>
</reference>
<sequence>MAVADERPTPVSDEDRLAELGYRQELHRTWSGFSNFAISFSIISILAGCFTTFAQAWNNGGPIAISIGWPLISAFILIIGLCLAEMGSAYPTAGGIYWWAARLGGPAAGFYTGWLNLVGLIAVTASIVYACAGFWNITLTLFWSGWGDTFGGDALNQQFFWFVVLMVLVCVLNIFSSHLLALINNISAGWHVLGAAVIIGVLLIASDGHQSADFIFTERINNSGFSDSAWSFWFYVLPLGFLLTQYTITGFDASAHMSEETQAASRTVARGIWTSIFYSAIGGWLLLLAFLWAAKDVGFINSPDNGYGVGSVIAIFSSALSPALFKLVMVIATIGQVFCGIAAMTSLSRMGYAFSRDGAVPGRRLWSRVSPKTGVPVNAVLGGAVAGVVITLPALYKSPAGIPVAFYAVVSVAVIGLYLAFLIPIYYRLRRGSAFEPGPWNLGGHYRWMNLVAAVEIVVISIYFCMPIVPGGVPFSDDFSWFDVNYAPIVTGAVLLTITIWWFASARKWFSGPRRTIDEEPLTEPATPGAV</sequence>
<dbReference type="PANTHER" id="PTHR45649">
    <property type="entry name" value="AMINO-ACID PERMEASE BAT1"/>
    <property type="match status" value="1"/>
</dbReference>
<feature type="transmembrane region" description="Helical" evidence="6">
    <location>
        <begin position="484"/>
        <end position="504"/>
    </location>
</feature>
<evidence type="ECO:0000256" key="1">
    <source>
        <dbReference type="ARBA" id="ARBA00004141"/>
    </source>
</evidence>
<dbReference type="RefSeq" id="WP_345727624.1">
    <property type="nucleotide sequence ID" value="NZ_BAAAYN010000011.1"/>
</dbReference>
<feature type="transmembrane region" description="Helical" evidence="6">
    <location>
        <begin position="189"/>
        <end position="208"/>
    </location>
</feature>
<dbReference type="Pfam" id="PF13520">
    <property type="entry name" value="AA_permease_2"/>
    <property type="match status" value="1"/>
</dbReference>
<evidence type="ECO:0000256" key="5">
    <source>
        <dbReference type="ARBA" id="ARBA00023136"/>
    </source>
</evidence>
<evidence type="ECO:0000256" key="3">
    <source>
        <dbReference type="ARBA" id="ARBA00022692"/>
    </source>
</evidence>
<feature type="transmembrane region" description="Helical" evidence="6">
    <location>
        <begin position="63"/>
        <end position="84"/>
    </location>
</feature>
<feature type="transmembrane region" description="Helical" evidence="6">
    <location>
        <begin position="159"/>
        <end position="183"/>
    </location>
</feature>
<name>A0ABP6SV92_9ACTN</name>
<feature type="transmembrane region" description="Helical" evidence="6">
    <location>
        <begin position="229"/>
        <end position="251"/>
    </location>
</feature>
<feature type="transmembrane region" description="Helical" evidence="6">
    <location>
        <begin position="271"/>
        <end position="294"/>
    </location>
</feature>
<keyword evidence="8" id="KW-1185">Reference proteome</keyword>
<evidence type="ECO:0000256" key="6">
    <source>
        <dbReference type="SAM" id="Phobius"/>
    </source>
</evidence>
<accession>A0ABP6SV92</accession>
<dbReference type="PIRSF" id="PIRSF006060">
    <property type="entry name" value="AA_transporter"/>
    <property type="match status" value="1"/>
</dbReference>
<dbReference type="PANTHER" id="PTHR45649:SF26">
    <property type="entry name" value="OS04G0435100 PROTEIN"/>
    <property type="match status" value="1"/>
</dbReference>
<evidence type="ECO:0000256" key="4">
    <source>
        <dbReference type="ARBA" id="ARBA00022989"/>
    </source>
</evidence>
<keyword evidence="2" id="KW-0813">Transport</keyword>
<feature type="transmembrane region" description="Helical" evidence="6">
    <location>
        <begin position="402"/>
        <end position="427"/>
    </location>
</feature>
<feature type="transmembrane region" description="Helical" evidence="6">
    <location>
        <begin position="33"/>
        <end position="57"/>
    </location>
</feature>
<gene>
    <name evidence="7" type="ORF">GCM10020369_18970</name>
</gene>
<feature type="transmembrane region" description="Helical" evidence="6">
    <location>
        <begin position="306"/>
        <end position="325"/>
    </location>
</feature>
<dbReference type="Proteomes" id="UP001501676">
    <property type="component" value="Unassembled WGS sequence"/>
</dbReference>
<comment type="subcellular location">
    <subcellularLocation>
        <location evidence="1">Membrane</location>
        <topology evidence="1">Multi-pass membrane protein</topology>
    </subcellularLocation>
</comment>
<comment type="caution">
    <text evidence="7">The sequence shown here is derived from an EMBL/GenBank/DDBJ whole genome shotgun (WGS) entry which is preliminary data.</text>
</comment>